<comment type="caution">
    <text evidence="7">The sequence shown here is derived from an EMBL/GenBank/DDBJ whole genome shotgun (WGS) entry which is preliminary data.</text>
</comment>
<evidence type="ECO:0000256" key="1">
    <source>
        <dbReference type="ARBA" id="ARBA00004141"/>
    </source>
</evidence>
<protein>
    <recommendedName>
        <fullName evidence="9">Major facilitator superfamily (MFS) profile domain-containing protein</fullName>
    </recommendedName>
</protein>
<gene>
    <name evidence="7" type="ORF">SLS62_001677</name>
</gene>
<evidence type="ECO:0008006" key="9">
    <source>
        <dbReference type="Google" id="ProtNLM"/>
    </source>
</evidence>
<feature type="chain" id="PRO_5042973480" description="Major facilitator superfamily (MFS) profile domain-containing protein" evidence="6">
    <location>
        <begin position="20"/>
        <end position="165"/>
    </location>
</feature>
<dbReference type="PANTHER" id="PTHR48022:SF83">
    <property type="entry name" value="MAJOR FACILITATOR SUPERFAMILY (MFS) PROFILE DOMAIN-CONTAINING PROTEIN"/>
    <property type="match status" value="1"/>
</dbReference>
<comment type="subcellular location">
    <subcellularLocation>
        <location evidence="1">Membrane</location>
        <topology evidence="1">Multi-pass membrane protein</topology>
    </subcellularLocation>
</comment>
<dbReference type="InterPro" id="IPR050360">
    <property type="entry name" value="MFS_Sugar_Transporters"/>
</dbReference>
<evidence type="ECO:0000256" key="5">
    <source>
        <dbReference type="SAM" id="Phobius"/>
    </source>
</evidence>
<evidence type="ECO:0000256" key="4">
    <source>
        <dbReference type="ARBA" id="ARBA00023136"/>
    </source>
</evidence>
<evidence type="ECO:0000256" key="6">
    <source>
        <dbReference type="SAM" id="SignalP"/>
    </source>
</evidence>
<dbReference type="GO" id="GO:0016020">
    <property type="term" value="C:membrane"/>
    <property type="evidence" value="ECO:0007669"/>
    <property type="project" value="UniProtKB-SubCell"/>
</dbReference>
<sequence length="165" mass="18489">MAILCTVLFIIGILDVSTGERGLWASGGLCVFWLFTYALTVGPITEQYSIISETSSVRLRPLSVVLARTSYQLANIVSQILQAYTINPTEWNWKGKTGFFWGGTALCVFVWSYFRLPEVKGRTYEELDILFANKVSARNFAKTDVDPYASASLEDKLEVEHKESA</sequence>
<dbReference type="InterPro" id="IPR036259">
    <property type="entry name" value="MFS_trans_sf"/>
</dbReference>
<dbReference type="Pfam" id="PF00083">
    <property type="entry name" value="Sugar_tr"/>
    <property type="match status" value="1"/>
</dbReference>
<keyword evidence="6" id="KW-0732">Signal</keyword>
<feature type="transmembrane region" description="Helical" evidence="5">
    <location>
        <begin position="98"/>
        <end position="114"/>
    </location>
</feature>
<dbReference type="AlphaFoldDB" id="A0AAN9UZS6"/>
<dbReference type="InterPro" id="IPR005828">
    <property type="entry name" value="MFS_sugar_transport-like"/>
</dbReference>
<dbReference type="EMBL" id="JAKJXP020000007">
    <property type="protein sequence ID" value="KAK7756451.1"/>
    <property type="molecule type" value="Genomic_DNA"/>
</dbReference>
<keyword evidence="4 5" id="KW-0472">Membrane</keyword>
<feature type="signal peptide" evidence="6">
    <location>
        <begin position="1"/>
        <end position="19"/>
    </location>
</feature>
<evidence type="ECO:0000313" key="8">
    <source>
        <dbReference type="Proteomes" id="UP001320420"/>
    </source>
</evidence>
<dbReference type="Proteomes" id="UP001320420">
    <property type="component" value="Unassembled WGS sequence"/>
</dbReference>
<keyword evidence="8" id="KW-1185">Reference proteome</keyword>
<dbReference type="PANTHER" id="PTHR48022">
    <property type="entry name" value="PLASTIDIC GLUCOSE TRANSPORTER 4"/>
    <property type="match status" value="1"/>
</dbReference>
<keyword evidence="3 5" id="KW-1133">Transmembrane helix</keyword>
<keyword evidence="2 5" id="KW-0812">Transmembrane</keyword>
<reference evidence="7 8" key="1">
    <citation type="submission" date="2024-02" db="EMBL/GenBank/DDBJ databases">
        <title>De novo assembly and annotation of 12 fungi associated with fruit tree decline syndrome in Ontario, Canada.</title>
        <authorList>
            <person name="Sulman M."/>
            <person name="Ellouze W."/>
            <person name="Ilyukhin E."/>
        </authorList>
    </citation>
    <scope>NUCLEOTIDE SEQUENCE [LARGE SCALE GENOMIC DNA]</scope>
    <source>
        <strain evidence="7 8">M11/M66-122</strain>
    </source>
</reference>
<evidence type="ECO:0000313" key="7">
    <source>
        <dbReference type="EMBL" id="KAK7756451.1"/>
    </source>
</evidence>
<proteinExistence type="predicted"/>
<accession>A0AAN9UZS6</accession>
<dbReference type="SUPFAM" id="SSF103473">
    <property type="entry name" value="MFS general substrate transporter"/>
    <property type="match status" value="1"/>
</dbReference>
<dbReference type="GO" id="GO:0005351">
    <property type="term" value="F:carbohydrate:proton symporter activity"/>
    <property type="evidence" value="ECO:0007669"/>
    <property type="project" value="TreeGrafter"/>
</dbReference>
<evidence type="ECO:0000256" key="2">
    <source>
        <dbReference type="ARBA" id="ARBA00022692"/>
    </source>
</evidence>
<evidence type="ECO:0000256" key="3">
    <source>
        <dbReference type="ARBA" id="ARBA00022989"/>
    </source>
</evidence>
<name>A0AAN9UZS6_9PEZI</name>
<dbReference type="Gene3D" id="1.20.1250.20">
    <property type="entry name" value="MFS general substrate transporter like domains"/>
    <property type="match status" value="1"/>
</dbReference>
<organism evidence="7 8">
    <name type="scientific">Diatrype stigma</name>
    <dbReference type="NCBI Taxonomy" id="117547"/>
    <lineage>
        <taxon>Eukaryota</taxon>
        <taxon>Fungi</taxon>
        <taxon>Dikarya</taxon>
        <taxon>Ascomycota</taxon>
        <taxon>Pezizomycotina</taxon>
        <taxon>Sordariomycetes</taxon>
        <taxon>Xylariomycetidae</taxon>
        <taxon>Xylariales</taxon>
        <taxon>Diatrypaceae</taxon>
        <taxon>Diatrype</taxon>
    </lineage>
</organism>